<reference evidence="2" key="1">
    <citation type="submission" date="2025-08" db="UniProtKB">
        <authorList>
            <consortium name="RefSeq"/>
        </authorList>
    </citation>
    <scope>IDENTIFICATION</scope>
</reference>
<dbReference type="AlphaFoldDB" id="A0A9W3AHC6"/>
<dbReference type="InterPro" id="IPR032801">
    <property type="entry name" value="PXL2A/B/C"/>
</dbReference>
<dbReference type="GeneID" id="106078899"/>
<proteinExistence type="predicted"/>
<evidence type="ECO:0000313" key="2">
    <source>
        <dbReference type="RefSeq" id="XP_055886642.1"/>
    </source>
</evidence>
<keyword evidence="1" id="KW-1185">Reference proteome</keyword>
<dbReference type="Gene3D" id="3.40.30.10">
    <property type="entry name" value="Glutaredoxin"/>
    <property type="match status" value="1"/>
</dbReference>
<gene>
    <name evidence="2" type="primary">LOC106078899</name>
</gene>
<dbReference type="RefSeq" id="XP_055886642.1">
    <property type="nucleotide sequence ID" value="XM_056030667.1"/>
</dbReference>
<evidence type="ECO:0000313" key="1">
    <source>
        <dbReference type="Proteomes" id="UP001165740"/>
    </source>
</evidence>
<accession>A0A9W3AHC6</accession>
<organism evidence="1 2">
    <name type="scientific">Biomphalaria glabrata</name>
    <name type="common">Bloodfluke planorb</name>
    <name type="synonym">Freshwater snail</name>
    <dbReference type="NCBI Taxonomy" id="6526"/>
    <lineage>
        <taxon>Eukaryota</taxon>
        <taxon>Metazoa</taxon>
        <taxon>Spiralia</taxon>
        <taxon>Lophotrochozoa</taxon>
        <taxon>Mollusca</taxon>
        <taxon>Gastropoda</taxon>
        <taxon>Heterobranchia</taxon>
        <taxon>Euthyneura</taxon>
        <taxon>Panpulmonata</taxon>
        <taxon>Hygrophila</taxon>
        <taxon>Lymnaeoidea</taxon>
        <taxon>Planorbidae</taxon>
        <taxon>Biomphalaria</taxon>
    </lineage>
</organism>
<dbReference type="CDD" id="cd02970">
    <property type="entry name" value="PRX_like2"/>
    <property type="match status" value="1"/>
</dbReference>
<dbReference type="OMA" id="MQNTVDH"/>
<name>A0A9W3AHC6_BIOGL</name>
<dbReference type="Proteomes" id="UP001165740">
    <property type="component" value="Chromosome 5"/>
</dbReference>
<dbReference type="PANTHER" id="PTHR28630">
    <property type="match status" value="1"/>
</dbReference>
<sequence>MINNHYSYSPSDSQMIGDPFGDNSAMHKDVNHLSISRGERIDAEIDWTKLKTLHVYDEMENKIMFTDIFKHQKTIIIFTRHFLDFVSKEYVEDIAIIPLEYTQNAGVRLVVIGPAQPKHIKQAFKKLTGLSYSLYVDPEREVYKALGCQDKIATAAVENSKHIKSGFVTGMLSSVWRAMTSGDKEFQGDIQQQGGAFIFGPGDVCHFSHIDQNAADHCPLNDILTRANVMNVSFPKDPRIEIV</sequence>
<protein>
    <submittedName>
        <fullName evidence="2">Peroxiredoxin-like 2C isoform X1</fullName>
    </submittedName>
</protein>
<dbReference type="Pfam" id="PF13911">
    <property type="entry name" value="AhpC-TSA_2"/>
    <property type="match status" value="1"/>
</dbReference>
<dbReference type="OrthoDB" id="40334at2759"/>
<dbReference type="PANTHER" id="PTHR28630:SF3">
    <property type="entry name" value="PEROXIREDOXIN-LIKE 2C"/>
    <property type="match status" value="1"/>
</dbReference>